<keyword evidence="8" id="KW-1185">Reference proteome</keyword>
<evidence type="ECO:0000256" key="2">
    <source>
        <dbReference type="ARBA" id="ARBA00022475"/>
    </source>
</evidence>
<evidence type="ECO:0000313" key="7">
    <source>
        <dbReference type="EMBL" id="WZK89749.1"/>
    </source>
</evidence>
<keyword evidence="5 6" id="KW-0472">Membrane</keyword>
<dbReference type="PANTHER" id="PTHR30250:SF11">
    <property type="entry name" value="O-ANTIGEN TRANSPORTER-RELATED"/>
    <property type="match status" value="1"/>
</dbReference>
<dbReference type="EMBL" id="CP123584">
    <property type="protein sequence ID" value="WZK89749.1"/>
    <property type="molecule type" value="Genomic_DNA"/>
</dbReference>
<proteinExistence type="predicted"/>
<organism evidence="7 8">
    <name type="scientific">Aliisedimentitalea scapharcae</name>
    <dbReference type="NCBI Taxonomy" id="1524259"/>
    <lineage>
        <taxon>Bacteria</taxon>
        <taxon>Pseudomonadati</taxon>
        <taxon>Pseudomonadota</taxon>
        <taxon>Alphaproteobacteria</taxon>
        <taxon>Rhodobacterales</taxon>
        <taxon>Roseobacteraceae</taxon>
        <taxon>Aliisedimentitalea</taxon>
    </lineage>
</organism>
<dbReference type="Pfam" id="PF13440">
    <property type="entry name" value="Polysacc_synt_3"/>
    <property type="match status" value="1"/>
</dbReference>
<keyword evidence="2" id="KW-1003">Cell membrane</keyword>
<feature type="transmembrane region" description="Helical" evidence="6">
    <location>
        <begin position="111"/>
        <end position="131"/>
    </location>
</feature>
<feature type="transmembrane region" description="Helical" evidence="6">
    <location>
        <begin position="318"/>
        <end position="335"/>
    </location>
</feature>
<feature type="transmembrane region" description="Helical" evidence="6">
    <location>
        <begin position="171"/>
        <end position="194"/>
    </location>
</feature>
<keyword evidence="3 6" id="KW-0812">Transmembrane</keyword>
<reference evidence="7 8" key="1">
    <citation type="submission" date="2023-04" db="EMBL/GenBank/DDBJ databases">
        <title>Complete genome sequence of Alisedimentitalea scapharcae.</title>
        <authorList>
            <person name="Rong J.-C."/>
            <person name="Yi M.-L."/>
            <person name="Zhao Q."/>
        </authorList>
    </citation>
    <scope>NUCLEOTIDE SEQUENCE [LARGE SCALE GENOMIC DNA]</scope>
    <source>
        <strain evidence="7 8">KCTC 42119</strain>
    </source>
</reference>
<feature type="transmembrane region" description="Helical" evidence="6">
    <location>
        <begin position="286"/>
        <end position="312"/>
    </location>
</feature>
<feature type="transmembrane region" description="Helical" evidence="6">
    <location>
        <begin position="356"/>
        <end position="377"/>
    </location>
</feature>
<feature type="transmembrane region" description="Helical" evidence="6">
    <location>
        <begin position="206"/>
        <end position="225"/>
    </location>
</feature>
<evidence type="ECO:0000313" key="8">
    <source>
        <dbReference type="Proteomes" id="UP001623232"/>
    </source>
</evidence>
<dbReference type="InterPro" id="IPR050833">
    <property type="entry name" value="Poly_Biosynth_Transport"/>
</dbReference>
<keyword evidence="4 6" id="KW-1133">Transmembrane helix</keyword>
<gene>
    <name evidence="7" type="ORF">QEZ52_04155</name>
</gene>
<dbReference type="RefSeq" id="WP_406648189.1">
    <property type="nucleotide sequence ID" value="NZ_CP123584.1"/>
</dbReference>
<evidence type="ECO:0000256" key="4">
    <source>
        <dbReference type="ARBA" id="ARBA00022989"/>
    </source>
</evidence>
<name>A0ABZ2XUG9_9RHOB</name>
<evidence type="ECO:0000256" key="6">
    <source>
        <dbReference type="SAM" id="Phobius"/>
    </source>
</evidence>
<feature type="transmembrane region" description="Helical" evidence="6">
    <location>
        <begin position="245"/>
        <end position="266"/>
    </location>
</feature>
<evidence type="ECO:0000256" key="3">
    <source>
        <dbReference type="ARBA" id="ARBA00022692"/>
    </source>
</evidence>
<evidence type="ECO:0000256" key="5">
    <source>
        <dbReference type="ARBA" id="ARBA00023136"/>
    </source>
</evidence>
<feature type="transmembrane region" description="Helical" evidence="6">
    <location>
        <begin position="143"/>
        <end position="165"/>
    </location>
</feature>
<protein>
    <submittedName>
        <fullName evidence="7">Lipopolysaccharide biosynthesis protein</fullName>
    </submittedName>
</protein>
<sequence>MQRVSLTGRSLAWAVPIAAEAAALVRSVAFAWAIGADELGRAMMLVLTVRLVEMISDVGVDRLILQAPDGDGYQFQSALHGVAVLRGLIGGAVLLALASLLAAAFPDGPDAGTYATLAIIPVFRGLVHLDFRRTERWFSYARMAYVECGATVVMVLCLVPALWIYEDHRAMAAVLIAHAMAFSVLSHLVATRVYQVRFCFRFLRRAWTFGAPLILNAGLMFLTFYADRLIVAHSFDWSVLALYGVALQLAMLPAQIVGRAAGSLVLPRLRDALAADTFARIWPQALAAHVAIAICMVVGFTAFAPTLIALVYGGDFRPGPGLALALAMAGAFRILRTPYSQLAIAVGRTADPARANIVRVLALIPATIFAAAGWPLVMIAASAALGEAGATLRAYFLATEARRPTTSHEVLV</sequence>
<dbReference type="PANTHER" id="PTHR30250">
    <property type="entry name" value="PST FAMILY PREDICTED COLANIC ACID TRANSPORTER"/>
    <property type="match status" value="1"/>
</dbReference>
<accession>A0ABZ2XUG9</accession>
<comment type="subcellular location">
    <subcellularLocation>
        <location evidence="1">Cell membrane</location>
        <topology evidence="1">Multi-pass membrane protein</topology>
    </subcellularLocation>
</comment>
<dbReference type="Proteomes" id="UP001623232">
    <property type="component" value="Chromosome"/>
</dbReference>
<feature type="transmembrane region" description="Helical" evidence="6">
    <location>
        <begin position="83"/>
        <end position="105"/>
    </location>
</feature>
<evidence type="ECO:0000256" key="1">
    <source>
        <dbReference type="ARBA" id="ARBA00004651"/>
    </source>
</evidence>